<feature type="transmembrane region" description="Helical" evidence="1">
    <location>
        <begin position="234"/>
        <end position="257"/>
    </location>
</feature>
<dbReference type="EMBL" id="CP049257">
    <property type="protein sequence ID" value="QIG41967.1"/>
    <property type="molecule type" value="Genomic_DNA"/>
</dbReference>
<evidence type="ECO:0000256" key="1">
    <source>
        <dbReference type="SAM" id="Phobius"/>
    </source>
</evidence>
<keyword evidence="3" id="KW-1185">Reference proteome</keyword>
<proteinExistence type="predicted"/>
<dbReference type="KEGG" id="nano:G5V58_03505"/>
<organism evidence="2 3">
    <name type="scientific">Nocardioides anomalus</name>
    <dbReference type="NCBI Taxonomy" id="2712223"/>
    <lineage>
        <taxon>Bacteria</taxon>
        <taxon>Bacillati</taxon>
        <taxon>Actinomycetota</taxon>
        <taxon>Actinomycetes</taxon>
        <taxon>Propionibacteriales</taxon>
        <taxon>Nocardioidaceae</taxon>
        <taxon>Nocardioides</taxon>
    </lineage>
</organism>
<keyword evidence="1" id="KW-0812">Transmembrane</keyword>
<feature type="transmembrane region" description="Helical" evidence="1">
    <location>
        <begin position="33"/>
        <end position="57"/>
    </location>
</feature>
<dbReference type="Proteomes" id="UP000502996">
    <property type="component" value="Chromosome"/>
</dbReference>
<sequence>MSTTLDLSATSRVPFTRLVAVELRKARDTRAGFWLLAGILAIVVVVLGILVGLTLGYTDPVALGDYVAVAAYLMSFLLPFLAIMLVTSEWSQRSALVTFSLEPRRSRVVLAKLGAALLLTVANLIAALVVGLVCTLVCELAQPDLTSWRLGAGDVAGFLVTQSLAMVGGFAIATLLLNTPASIVLFVVYRFVLPGVFAALSALSDWFGSLAPWLDFQAAQGDIYEWELSGAEAWGHLLTSGALWLALPLAVGLWRVLRAEVK</sequence>
<feature type="transmembrane region" description="Helical" evidence="1">
    <location>
        <begin position="69"/>
        <end position="88"/>
    </location>
</feature>
<feature type="transmembrane region" description="Helical" evidence="1">
    <location>
        <begin position="183"/>
        <end position="203"/>
    </location>
</feature>
<name>A0A6G6W9Y5_9ACTN</name>
<evidence type="ECO:0000313" key="3">
    <source>
        <dbReference type="Proteomes" id="UP000502996"/>
    </source>
</evidence>
<dbReference type="AlphaFoldDB" id="A0A6G6W9Y5"/>
<feature type="transmembrane region" description="Helical" evidence="1">
    <location>
        <begin position="155"/>
        <end position="176"/>
    </location>
</feature>
<feature type="transmembrane region" description="Helical" evidence="1">
    <location>
        <begin position="109"/>
        <end position="135"/>
    </location>
</feature>
<keyword evidence="1" id="KW-0472">Membrane</keyword>
<accession>A0A6G6W9Y5</accession>
<evidence type="ECO:0000313" key="2">
    <source>
        <dbReference type="EMBL" id="QIG41967.1"/>
    </source>
</evidence>
<gene>
    <name evidence="2" type="ORF">G5V58_03505</name>
</gene>
<reference evidence="2 3" key="1">
    <citation type="submission" date="2020-02" db="EMBL/GenBank/DDBJ databases">
        <title>Full genome sequence of Nocardioides sp. R-3366.</title>
        <authorList>
            <person name="Im W.-T."/>
        </authorList>
    </citation>
    <scope>NUCLEOTIDE SEQUENCE [LARGE SCALE GENOMIC DNA]</scope>
    <source>
        <strain evidence="2 3">R-3366</strain>
    </source>
</reference>
<protein>
    <submittedName>
        <fullName evidence="2">ABC transporter permease</fullName>
    </submittedName>
</protein>
<dbReference type="RefSeq" id="WP_165228802.1">
    <property type="nucleotide sequence ID" value="NZ_CP049257.1"/>
</dbReference>
<keyword evidence="1" id="KW-1133">Transmembrane helix</keyword>